<dbReference type="InterPro" id="IPR052894">
    <property type="entry name" value="AsmA-related"/>
</dbReference>
<keyword evidence="1" id="KW-0812">Transmembrane</keyword>
<evidence type="ECO:0000313" key="3">
    <source>
        <dbReference type="Proteomes" id="UP001621714"/>
    </source>
</evidence>
<keyword evidence="1" id="KW-0472">Membrane</keyword>
<evidence type="ECO:0000313" key="2">
    <source>
        <dbReference type="EMBL" id="MFK7160780.1"/>
    </source>
</evidence>
<dbReference type="EMBL" id="JBANFI010000004">
    <property type="protein sequence ID" value="MFK7160780.1"/>
    <property type="molecule type" value="Genomic_DNA"/>
</dbReference>
<evidence type="ECO:0000256" key="1">
    <source>
        <dbReference type="SAM" id="Phobius"/>
    </source>
</evidence>
<keyword evidence="3" id="KW-1185">Reference proteome</keyword>
<comment type="caution">
    <text evidence="2">The sequence shown here is derived from an EMBL/GenBank/DDBJ whole genome shotgun (WGS) entry which is preliminary data.</text>
</comment>
<dbReference type="RefSeq" id="WP_405338832.1">
    <property type="nucleotide sequence ID" value="NZ_JBANFI010000004.1"/>
</dbReference>
<evidence type="ECO:0008006" key="4">
    <source>
        <dbReference type="Google" id="ProtNLM"/>
    </source>
</evidence>
<dbReference type="Proteomes" id="UP001621714">
    <property type="component" value="Unassembled WGS sequence"/>
</dbReference>
<dbReference type="PANTHER" id="PTHR30441">
    <property type="entry name" value="DUF748 DOMAIN-CONTAINING PROTEIN"/>
    <property type="match status" value="1"/>
</dbReference>
<keyword evidence="1" id="KW-1133">Transmembrane helix</keyword>
<dbReference type="PANTHER" id="PTHR30441:SF4">
    <property type="entry name" value="PROTEIN ASMA"/>
    <property type="match status" value="1"/>
</dbReference>
<protein>
    <recommendedName>
        <fullName evidence="4">Dicarboxylate transport domain-containing protein</fullName>
    </recommendedName>
</protein>
<reference evidence="2 3" key="1">
    <citation type="submission" date="2024-02" db="EMBL/GenBank/DDBJ databases">
        <title>Marinospirillum sp. MEB 164 isolated from Lonar lake sediment.</title>
        <authorList>
            <person name="Joshi A."/>
            <person name="Thite S."/>
        </authorList>
    </citation>
    <scope>NUCLEOTIDE SEQUENCE [LARGE SCALE GENOMIC DNA]</scope>
    <source>
        <strain evidence="2 3">MEB164</strain>
    </source>
</reference>
<gene>
    <name evidence="2" type="ORF">V6U78_06990</name>
</gene>
<sequence>MTEPRPAADQPAASKPTPRRRRWHPWRWLAALILLPLLLVLVSYLTLRSPLMEKWLWPLAQKRLADHTGLQIDLARLRIDLLGQIQLEGVRITPVAPTADCADFDLRLQSLTLDWQLKPLLQRHLVINQFALRQLDARGCLSLQLDAEPVVPPPAQPSPTPEAQFADLWQTLTQLPLTFSIEQLLLEDLQADVDLRLPEQGLQLRWTGHWELASQLSWQGQQLRGQLQSQLDSAAPLQLIQQQLSQHSLNQQPLNQQQPEHQLELTLHPSFDLDLNWQLHAAGAEINIRQLALQSGAMDLHQQQAEQQLVWQSEGYQLRVRAPEPLRLTPTPQLALALQLEVLSQLGRSELHWQIAQHQLTTQLAHQLQLRAQGELQLDALDPAAWHLYLAQELEVNQLALTLPEGELALEQFTLRLDLEQPRASGQLHASLDQQLQQLSTSWSAPLEQQSFQLSSFVDWHQLLGQLDLALHLNHTPFWTLETQLIPEQQAWQHQLTSHLQLDTALLEWIDASQARATRALEAAEEPRRVDAGALLDLAAWGGWHAQLDLQQQLAYQDTFSVNPIQPEQLQAYHATLDFSLVSSTTQDRLSLAQPLRLQLALDLPLTHFAPQLNWQFDLPALKSEGLTMPLQLAAQSTLAADFGQLSWLDLAERPIESQLSGLQHLEITSQIHAQQHPLLDLALSLQQQPHQLGWQHQLTLGWHPRWLDLLAEADRLALWNELELPTSLWDQLSALSPVTLEHQLQLALDLPWPHVLTEAAQAWLSDPQWPQQAGLTLDEQLIIHPVSGLDWQLAAPSGWQHQLAWQPEAAHWQGEYQLGALNLDQQLQGEALAVQLNLHTQAQAGHPPHALQLNLQGRGDTLAAYLPHILAAADSRATDTPSASPWLALHPLLFPLELNLDAQWDAALTQLQIHDFSQSLGRGWLSHQLEGELQLDGQAADLRGDLRLSPRAGLADQLLALEGSGELRLPWSLISQDQQLFSLQAQLVFDQLHLQLGDWALDDLHGHLQLDQELRLLPDQRLAFAYLLTPEPFQRVDFQQVEPFLGQRPQVRFAQLRSPHLPPIGPLQARLPIQQNLLRLQDFSLGLLGGQMAGHFYLDTRPGAWRIGLLSRIAQVDLRPLLPNTQLSGQAPISARTAIELDLAQRLLEGRIDVTDITRTQLLQLLELIDPDYQEDQINSARSALRLAHPQRVTLAMRYGLLDMDLQLSLFNEPLRLRGLPLTGLIERFAEEALMLPDQLPLEAPPAPEFL</sequence>
<proteinExistence type="predicted"/>
<accession>A0ABW8PWX3</accession>
<organism evidence="2 3">
    <name type="scientific">Marinospirillum alkalitolerans</name>
    <dbReference type="NCBI Taxonomy" id="3123374"/>
    <lineage>
        <taxon>Bacteria</taxon>
        <taxon>Pseudomonadati</taxon>
        <taxon>Pseudomonadota</taxon>
        <taxon>Gammaproteobacteria</taxon>
        <taxon>Oceanospirillales</taxon>
        <taxon>Oceanospirillaceae</taxon>
        <taxon>Marinospirillum</taxon>
    </lineage>
</organism>
<name>A0ABW8PWX3_9GAMM</name>
<feature type="transmembrane region" description="Helical" evidence="1">
    <location>
        <begin position="28"/>
        <end position="47"/>
    </location>
</feature>